<feature type="signal peptide" evidence="3">
    <location>
        <begin position="1"/>
        <end position="25"/>
    </location>
</feature>
<dbReference type="Gene3D" id="3.40.190.10">
    <property type="entry name" value="Periplasmic binding protein-like II"/>
    <property type="match status" value="2"/>
</dbReference>
<dbReference type="Pfam" id="PF01042">
    <property type="entry name" value="Ribonuc_L-PSP"/>
    <property type="match status" value="1"/>
</dbReference>
<dbReference type="OrthoDB" id="9808943at2"/>
<evidence type="ECO:0000259" key="4">
    <source>
        <dbReference type="SMART" id="SM00062"/>
    </source>
</evidence>
<gene>
    <name evidence="5" type="primary">rutC_1</name>
    <name evidence="5" type="ORF">PS723_00461</name>
</gene>
<feature type="chain" id="PRO_5022985853" evidence="3">
    <location>
        <begin position="26"/>
        <end position="399"/>
    </location>
</feature>
<dbReference type="InterPro" id="IPR001638">
    <property type="entry name" value="Solute-binding_3/MltF_N"/>
</dbReference>
<dbReference type="SUPFAM" id="SSF55298">
    <property type="entry name" value="YjgF-like"/>
    <property type="match status" value="1"/>
</dbReference>
<proteinExistence type="inferred from homology"/>
<feature type="domain" description="Solute-binding protein family 3/N-terminal" evidence="4">
    <location>
        <begin position="32"/>
        <end position="259"/>
    </location>
</feature>
<dbReference type="GO" id="GO:0016491">
    <property type="term" value="F:oxidoreductase activity"/>
    <property type="evidence" value="ECO:0007669"/>
    <property type="project" value="UniProtKB-KW"/>
</dbReference>
<dbReference type="EC" id="1.-.-.-" evidence="5"/>
<name>A0A5E7A707_PSEFL</name>
<dbReference type="SMART" id="SM00062">
    <property type="entry name" value="PBPb"/>
    <property type="match status" value="1"/>
</dbReference>
<dbReference type="PANTHER" id="PTHR35936">
    <property type="entry name" value="MEMBRANE-BOUND LYTIC MUREIN TRANSGLYCOSYLASE F"/>
    <property type="match status" value="1"/>
</dbReference>
<dbReference type="InterPro" id="IPR035959">
    <property type="entry name" value="RutC-like_sf"/>
</dbReference>
<evidence type="ECO:0000313" key="5">
    <source>
        <dbReference type="EMBL" id="VVN71917.1"/>
    </source>
</evidence>
<protein>
    <submittedName>
        <fullName evidence="5">Aminoacrylate peracid reductase RutC</fullName>
        <ecNumber evidence="5">1.-.-.-</ecNumber>
    </submittedName>
</protein>
<dbReference type="PANTHER" id="PTHR35936:SF13">
    <property type="entry name" value="HISTIDINE-BINDING PERIPLASMIC PROTEIN"/>
    <property type="match status" value="1"/>
</dbReference>
<dbReference type="Pfam" id="PF00497">
    <property type="entry name" value="SBP_bac_3"/>
    <property type="match status" value="1"/>
</dbReference>
<dbReference type="AlphaFoldDB" id="A0A5E7A707"/>
<comment type="similarity">
    <text evidence="1">Belongs to the bacterial solute-binding protein 3 family.</text>
</comment>
<dbReference type="EMBL" id="CABVHY010000002">
    <property type="protein sequence ID" value="VVN71917.1"/>
    <property type="molecule type" value="Genomic_DNA"/>
</dbReference>
<dbReference type="SUPFAM" id="SSF53850">
    <property type="entry name" value="Periplasmic binding protein-like II"/>
    <property type="match status" value="1"/>
</dbReference>
<accession>A0A5E7A707</accession>
<dbReference type="CDD" id="cd00448">
    <property type="entry name" value="YjgF_YER057c_UK114_family"/>
    <property type="match status" value="1"/>
</dbReference>
<dbReference type="Proteomes" id="UP000379480">
    <property type="component" value="Unassembled WGS sequence"/>
</dbReference>
<evidence type="ECO:0000256" key="3">
    <source>
        <dbReference type="SAM" id="SignalP"/>
    </source>
</evidence>
<sequence length="399" mass="42559" precursor="true">MMSGKTLTTLLLSMGLGGLCSLAVAEEQKWAEIRFGVEALVPPFESRNAQGELVGLNIELGNALCAELAARCVWVDQDYATNIAALEAGRFDAIMPMSATALRQQRIDFTENLYPLSNRLVTLKDSNLLPDAQSLKGKRVGVLAGTSREAYAQTRWAPAGVVVQSFKLNTELVDSLLAGAIDATLQDAIEISAALLDTPQGRAFGFSGPVITDDLLGSGVAIGVRKTDPDLREALNKALARLKQNGQYDPIIKRYLSEPSDSSTVAVSGLGPVAANSPQYRPGEKGQPFSPVVRVGETLYLSGILGIAANDKLVAGGIRAEMTQIMNTLGEVLEGNGSSLDHVAKCTVILADINDFSAMNEVYVSYFSAGRLPARTTFSARKLVLNARVEVECLAVIKR</sequence>
<evidence type="ECO:0000313" key="6">
    <source>
        <dbReference type="Proteomes" id="UP000379480"/>
    </source>
</evidence>
<keyword evidence="2 3" id="KW-0732">Signal</keyword>
<keyword evidence="5" id="KW-0560">Oxidoreductase</keyword>
<evidence type="ECO:0000256" key="2">
    <source>
        <dbReference type="ARBA" id="ARBA00022729"/>
    </source>
</evidence>
<reference evidence="5 6" key="1">
    <citation type="submission" date="2019-09" db="EMBL/GenBank/DDBJ databases">
        <authorList>
            <person name="Chandra G."/>
            <person name="Truman W A."/>
        </authorList>
    </citation>
    <scope>NUCLEOTIDE SEQUENCE [LARGE SCALE GENOMIC DNA]</scope>
    <source>
        <strain evidence="5">PS723</strain>
    </source>
</reference>
<dbReference type="InterPro" id="IPR006175">
    <property type="entry name" value="YjgF/YER057c/UK114"/>
</dbReference>
<dbReference type="RefSeq" id="WP_150802071.1">
    <property type="nucleotide sequence ID" value="NZ_CABVHY010000002.1"/>
</dbReference>
<evidence type="ECO:0000256" key="1">
    <source>
        <dbReference type="ARBA" id="ARBA00010333"/>
    </source>
</evidence>
<organism evidence="5 6">
    <name type="scientific">Pseudomonas fluorescens</name>
    <dbReference type="NCBI Taxonomy" id="294"/>
    <lineage>
        <taxon>Bacteria</taxon>
        <taxon>Pseudomonadati</taxon>
        <taxon>Pseudomonadota</taxon>
        <taxon>Gammaproteobacteria</taxon>
        <taxon>Pseudomonadales</taxon>
        <taxon>Pseudomonadaceae</taxon>
        <taxon>Pseudomonas</taxon>
    </lineage>
</organism>
<dbReference type="Gene3D" id="3.30.1330.40">
    <property type="entry name" value="RutC-like"/>
    <property type="match status" value="1"/>
</dbReference>